<evidence type="ECO:0000256" key="7">
    <source>
        <dbReference type="ARBA" id="ARBA00022795"/>
    </source>
</evidence>
<dbReference type="PANTHER" id="PTHR33308">
    <property type="entry name" value="PEPTIDOGLYCAN HYDROLASE FLGJ"/>
    <property type="match status" value="1"/>
</dbReference>
<dbReference type="Pfam" id="PF10135">
    <property type="entry name" value="Rod-binding"/>
    <property type="match status" value="1"/>
</dbReference>
<dbReference type="Proteomes" id="UP001310248">
    <property type="component" value="Unassembled WGS sequence"/>
</dbReference>
<dbReference type="InterPro" id="IPR013377">
    <property type="entry name" value="FlgJ"/>
</dbReference>
<keyword evidence="10" id="KW-0961">Cell wall biogenesis/degradation</keyword>
<evidence type="ECO:0000256" key="10">
    <source>
        <dbReference type="ARBA" id="ARBA00023316"/>
    </source>
</evidence>
<evidence type="ECO:0000256" key="8">
    <source>
        <dbReference type="ARBA" id="ARBA00022801"/>
    </source>
</evidence>
<keyword evidence="6" id="KW-0574">Periplasm</keyword>
<dbReference type="InterPro" id="IPR051056">
    <property type="entry name" value="Glycosyl_Hydrolase_73"/>
</dbReference>
<sequence length="336" mass="36585">MTMDAVKQSANYHDLASLDELRSAAQKDPNKALKQVASQFESLFMQMLMKQMRKSNELFESDTPLNNRHTQTYRDMHDNQMALELSSSGALGLADLIVAQLDPAAANVTPASVLRGGQNIDLQQRSLNASDTTGKNIAQSTSVTAASSKTLEKDTASLTVSENTKEVAAISRQGFASPVEFIQAILPVAKKWAADKGIEPMAIVAQAALESGWGKKVIANSDGSSSHNLFGIKADSRWQGDKAVVNTLEYRNGQANQERAAFRSYDSFEESVKDYLSFVEGPRYQQALANGMDAKQYAKELQAAGYATDPQYANKIGQILDGKHFAEFSQQSVEGE</sequence>
<accession>A0ABU7G0E7</accession>
<dbReference type="GO" id="GO:0016787">
    <property type="term" value="F:hydrolase activity"/>
    <property type="evidence" value="ECO:0007669"/>
    <property type="project" value="UniProtKB-KW"/>
</dbReference>
<evidence type="ECO:0000313" key="14">
    <source>
        <dbReference type="Proteomes" id="UP001310248"/>
    </source>
</evidence>
<feature type="domain" description="Mannosyl-glycoprotein endo-beta-N-acetylglucosamidase-like" evidence="12">
    <location>
        <begin position="165"/>
        <end position="329"/>
    </location>
</feature>
<keyword evidence="13" id="KW-0282">Flagellum</keyword>
<evidence type="ECO:0000256" key="4">
    <source>
        <dbReference type="ARBA" id="ARBA00007974"/>
    </source>
</evidence>
<dbReference type="Pfam" id="PF01832">
    <property type="entry name" value="Glucosaminidase"/>
    <property type="match status" value="1"/>
</dbReference>
<evidence type="ECO:0000256" key="1">
    <source>
        <dbReference type="ARBA" id="ARBA00002954"/>
    </source>
</evidence>
<evidence type="ECO:0000313" key="13">
    <source>
        <dbReference type="EMBL" id="MEE1672882.1"/>
    </source>
</evidence>
<comment type="function">
    <text evidence="1">Flagellum-specific muramidase which hydrolyzes the peptidoglycan layer to assemble the rod structure in the periplasmic space.</text>
</comment>
<dbReference type="PANTHER" id="PTHR33308:SF9">
    <property type="entry name" value="PEPTIDOGLYCAN HYDROLASE FLGJ"/>
    <property type="match status" value="1"/>
</dbReference>
<protein>
    <recommendedName>
        <fullName evidence="5">Peptidoglycan hydrolase FlgJ</fullName>
    </recommendedName>
    <alternativeName>
        <fullName evidence="11">Muramidase FlgJ</fullName>
    </alternativeName>
</protein>
<dbReference type="InterPro" id="IPR002901">
    <property type="entry name" value="MGlyc_endo_b_GlcNAc-like_dom"/>
</dbReference>
<gene>
    <name evidence="13" type="primary">flgJ</name>
    <name evidence="13" type="ORF">SNR37_002293</name>
</gene>
<keyword evidence="13" id="KW-0966">Cell projection</keyword>
<dbReference type="InterPro" id="IPR019301">
    <property type="entry name" value="Flagellar_prot_FlgJ_N"/>
</dbReference>
<organism evidence="13 14">
    <name type="scientific">Agarivorans aestuarii</name>
    <dbReference type="NCBI Taxonomy" id="1563703"/>
    <lineage>
        <taxon>Bacteria</taxon>
        <taxon>Pseudomonadati</taxon>
        <taxon>Pseudomonadota</taxon>
        <taxon>Gammaproteobacteria</taxon>
        <taxon>Alteromonadales</taxon>
        <taxon>Alteromonadaceae</taxon>
        <taxon>Agarivorans</taxon>
    </lineage>
</organism>
<evidence type="ECO:0000256" key="5">
    <source>
        <dbReference type="ARBA" id="ARBA00013433"/>
    </source>
</evidence>
<dbReference type="RefSeq" id="WP_329774283.1">
    <property type="nucleotide sequence ID" value="NZ_JAYDYW010000004.1"/>
</dbReference>
<dbReference type="Gene3D" id="2.10.70.40">
    <property type="entry name" value="peptidoglycan hydrolase"/>
    <property type="match status" value="1"/>
</dbReference>
<keyword evidence="9" id="KW-0326">Glycosidase</keyword>
<evidence type="ECO:0000256" key="3">
    <source>
        <dbReference type="ARBA" id="ARBA00006880"/>
    </source>
</evidence>
<name>A0ABU7G0E7_9ALTE</name>
<comment type="similarity">
    <text evidence="4">In the C-terminal section; belongs to the glycosyl hydrolase 73 family.</text>
</comment>
<comment type="subcellular location">
    <subcellularLocation>
        <location evidence="2">Periplasm</location>
    </subcellularLocation>
</comment>
<keyword evidence="13" id="KW-0969">Cilium</keyword>
<evidence type="ECO:0000256" key="9">
    <source>
        <dbReference type="ARBA" id="ARBA00023295"/>
    </source>
</evidence>
<evidence type="ECO:0000259" key="12">
    <source>
        <dbReference type="SMART" id="SM00047"/>
    </source>
</evidence>
<comment type="similarity">
    <text evidence="3">In the N-terminal section; belongs to the FlgJ family.</text>
</comment>
<dbReference type="SMART" id="SM00047">
    <property type="entry name" value="LYZ2"/>
    <property type="match status" value="1"/>
</dbReference>
<dbReference type="Gene3D" id="1.10.530.10">
    <property type="match status" value="1"/>
</dbReference>
<evidence type="ECO:0000256" key="6">
    <source>
        <dbReference type="ARBA" id="ARBA00022764"/>
    </source>
</evidence>
<reference evidence="13 14" key="2">
    <citation type="submission" date="2023-12" db="EMBL/GenBank/DDBJ databases">
        <authorList>
            <consortium name="Cladostephus spongiosus"/>
            <person name="Lorente B."/>
            <person name="Cabral C."/>
            <person name="Frias J."/>
            <person name="Faria J."/>
            <person name="Toubarro D."/>
        </authorList>
    </citation>
    <scope>NUCLEOTIDE SEQUENCE [LARGE SCALE GENOMIC DNA]</scope>
    <source>
        <strain evidence="13 14">ZMCS4</strain>
    </source>
</reference>
<reference evidence="14" key="1">
    <citation type="submission" date="2023-07" db="EMBL/GenBank/DDBJ databases">
        <title>Draft genome sequence of Agarivorans aestuarii strain ZMCS4, a CAZymes producing bacteria isolated from the marine brown algae Clodostephus spongiosus.</title>
        <authorList>
            <person name="Lorente B."/>
            <person name="Cabral C."/>
            <person name="Frias J."/>
            <person name="Faria J."/>
            <person name="Toubarro D."/>
        </authorList>
    </citation>
    <scope>NUCLEOTIDE SEQUENCE [LARGE SCALE GENOMIC DNA]</scope>
    <source>
        <strain evidence="14">ZMCS4</strain>
    </source>
</reference>
<keyword evidence="14" id="KW-1185">Reference proteome</keyword>
<comment type="caution">
    <text evidence="13">The sequence shown here is derived from an EMBL/GenBank/DDBJ whole genome shotgun (WGS) entry which is preliminary data.</text>
</comment>
<dbReference type="EMBL" id="JAYDYW010000004">
    <property type="protein sequence ID" value="MEE1672882.1"/>
    <property type="molecule type" value="Genomic_DNA"/>
</dbReference>
<dbReference type="NCBIfam" id="TIGR02541">
    <property type="entry name" value="flagell_FlgJ"/>
    <property type="match status" value="1"/>
</dbReference>
<proteinExistence type="inferred from homology"/>
<evidence type="ECO:0000256" key="11">
    <source>
        <dbReference type="ARBA" id="ARBA00030835"/>
    </source>
</evidence>
<keyword evidence="8 13" id="KW-0378">Hydrolase</keyword>
<keyword evidence="7" id="KW-1005">Bacterial flagellum biogenesis</keyword>
<evidence type="ECO:0000256" key="2">
    <source>
        <dbReference type="ARBA" id="ARBA00004418"/>
    </source>
</evidence>